<dbReference type="InterPro" id="IPR017748">
    <property type="entry name" value="TagF"/>
</dbReference>
<reference evidence="1 2" key="1">
    <citation type="submission" date="2019-03" db="EMBL/GenBank/DDBJ databases">
        <title>Draft Genome Sequence of Massilia arenosa sp. nov., a Novel Massilia Species Isolated from a Sandy-loam Maize Soil.</title>
        <authorList>
            <person name="Raths R."/>
            <person name="Peta V."/>
            <person name="Bucking H."/>
        </authorList>
    </citation>
    <scope>NUCLEOTIDE SEQUENCE [LARGE SCALE GENOMIC DNA]</scope>
    <source>
        <strain evidence="1 2">MC02</strain>
    </source>
</reference>
<protein>
    <submittedName>
        <fullName evidence="1">Type VI secretion system-associated protein TagF</fullName>
    </submittedName>
</protein>
<evidence type="ECO:0000313" key="2">
    <source>
        <dbReference type="Proteomes" id="UP000298438"/>
    </source>
</evidence>
<dbReference type="AlphaFoldDB" id="A0A4Y9SK49"/>
<dbReference type="InterPro" id="IPR038225">
    <property type="entry name" value="TagF_sf"/>
</dbReference>
<dbReference type="NCBIfam" id="TIGR03373">
    <property type="entry name" value="VI_minor_4"/>
    <property type="match status" value="1"/>
</dbReference>
<name>A0A4Y9SK49_9BURK</name>
<gene>
    <name evidence="1" type="primary">tagF</name>
    <name evidence="1" type="ORF">E4L96_07170</name>
</gene>
<comment type="caution">
    <text evidence="1">The sequence shown here is derived from an EMBL/GenBank/DDBJ whole genome shotgun (WGS) entry which is preliminary data.</text>
</comment>
<keyword evidence="2" id="KW-1185">Reference proteome</keyword>
<dbReference type="OrthoDB" id="9801841at2"/>
<dbReference type="Proteomes" id="UP000298438">
    <property type="component" value="Unassembled WGS sequence"/>
</dbReference>
<dbReference type="Pfam" id="PF09867">
    <property type="entry name" value="TagF_N"/>
    <property type="match status" value="1"/>
</dbReference>
<evidence type="ECO:0000313" key="1">
    <source>
        <dbReference type="EMBL" id="TFW23171.1"/>
    </source>
</evidence>
<dbReference type="RefSeq" id="WP_135206526.1">
    <property type="nucleotide sequence ID" value="NZ_SPVF01000099.1"/>
</dbReference>
<dbReference type="Gene3D" id="3.40.1730.10">
    <property type="entry name" value="pa0076 domain"/>
    <property type="match status" value="1"/>
</dbReference>
<dbReference type="EMBL" id="SPVF01000099">
    <property type="protein sequence ID" value="TFW23171.1"/>
    <property type="molecule type" value="Genomic_DNA"/>
</dbReference>
<proteinExistence type="predicted"/>
<accession>A0A4Y9SK49</accession>
<organism evidence="1 2">
    <name type="scientific">Zemynaea arenosa</name>
    <dbReference type="NCBI Taxonomy" id="2561931"/>
    <lineage>
        <taxon>Bacteria</taxon>
        <taxon>Pseudomonadati</taxon>
        <taxon>Pseudomonadota</taxon>
        <taxon>Betaproteobacteria</taxon>
        <taxon>Burkholderiales</taxon>
        <taxon>Oxalobacteraceae</taxon>
        <taxon>Telluria group</taxon>
        <taxon>Zemynaea</taxon>
    </lineage>
</organism>
<sequence>MKPHRIGYFGKLPSRTDFVKSTHDGAVLGILDEWLASVMAALPADARWKFHYDAMAPLHFVFVGPQRRHAIAGHIVGSSDQSGRRFPFLLMRTVDVAEPRTFLRECPLVLAPLWTGMATLAHSVTAATDPTAHLALAHEQSGALAEHCGTALDAFLDTGTISSLAALLGRADTHRLILALGLVLRPVLAHAPEDLEKSLVLPLPENASARFAVAAFWMTLVAPFLRGRDVELALFVTRIGQEPVLVIGFAGASARTMQAIIDPLLARDLQVDFGDTAWVDEQQGAGIDFRVLASYLEQPQMPLRLTRDLFLQTFVGEAS</sequence>